<proteinExistence type="predicted"/>
<dbReference type="InParanoid" id="A0A0H2SQ95"/>
<protein>
    <recommendedName>
        <fullName evidence="3">Zn(2)-C6 fungal-type domain-containing protein</fullName>
    </recommendedName>
</protein>
<gene>
    <name evidence="1" type="ORF">SCHPADRAFT_952887</name>
</gene>
<accession>A0A0H2SQ95</accession>
<dbReference type="EMBL" id="KQ085888">
    <property type="protein sequence ID" value="KLO19256.1"/>
    <property type="molecule type" value="Genomic_DNA"/>
</dbReference>
<sequence>MNATAGQTAPITTVLYGFPRGSQNRCKRNHQRNLKPCEGCITRKSKCVYIRHPMPDQTPLCDKCLKKGHQQCAPHIKKTRREDSTRVPAISVPNFSFNELSDALGAIGHADDDTLVNYPGAQYPLYNYGVPPVQVPGTFESVYWEYAPEQVTSSAPNPTFGTSSMYEASTAVQMAEMPVSLSYFGDPTSEVIWISPNVPK</sequence>
<organism evidence="1 2">
    <name type="scientific">Schizopora paradoxa</name>
    <dbReference type="NCBI Taxonomy" id="27342"/>
    <lineage>
        <taxon>Eukaryota</taxon>
        <taxon>Fungi</taxon>
        <taxon>Dikarya</taxon>
        <taxon>Basidiomycota</taxon>
        <taxon>Agaricomycotina</taxon>
        <taxon>Agaricomycetes</taxon>
        <taxon>Hymenochaetales</taxon>
        <taxon>Schizoporaceae</taxon>
        <taxon>Schizopora</taxon>
    </lineage>
</organism>
<evidence type="ECO:0000313" key="1">
    <source>
        <dbReference type="EMBL" id="KLO19256.1"/>
    </source>
</evidence>
<keyword evidence="2" id="KW-1185">Reference proteome</keyword>
<dbReference type="AlphaFoldDB" id="A0A0H2SQ95"/>
<evidence type="ECO:0000313" key="2">
    <source>
        <dbReference type="Proteomes" id="UP000053477"/>
    </source>
</evidence>
<dbReference type="Proteomes" id="UP000053477">
    <property type="component" value="Unassembled WGS sequence"/>
</dbReference>
<name>A0A0H2SQ95_9AGAM</name>
<reference evidence="1 2" key="1">
    <citation type="submission" date="2015-04" db="EMBL/GenBank/DDBJ databases">
        <title>Complete genome sequence of Schizopora paradoxa KUC8140, a cosmopolitan wood degrader in East Asia.</title>
        <authorList>
            <consortium name="DOE Joint Genome Institute"/>
            <person name="Min B."/>
            <person name="Park H."/>
            <person name="Jang Y."/>
            <person name="Kim J.-J."/>
            <person name="Kim K.H."/>
            <person name="Pangilinan J."/>
            <person name="Lipzen A."/>
            <person name="Riley R."/>
            <person name="Grigoriev I.V."/>
            <person name="Spatafora J.W."/>
            <person name="Choi I.-G."/>
        </authorList>
    </citation>
    <scope>NUCLEOTIDE SEQUENCE [LARGE SCALE GENOMIC DNA]</scope>
    <source>
        <strain evidence="1 2">KUC8140</strain>
    </source>
</reference>
<evidence type="ECO:0008006" key="3">
    <source>
        <dbReference type="Google" id="ProtNLM"/>
    </source>
</evidence>